<proteinExistence type="predicted"/>
<dbReference type="EMBL" id="JBHRTL010000008">
    <property type="protein sequence ID" value="MFC3155948.1"/>
    <property type="molecule type" value="Genomic_DNA"/>
</dbReference>
<evidence type="ECO:0000313" key="2">
    <source>
        <dbReference type="EMBL" id="MFC3155948.1"/>
    </source>
</evidence>
<accession>A0ABV7HT23</accession>
<sequence>MADPLSPDADGRATKRSSVGQSIDVYDNTRDAYLGRVVNLHSQGLMVIGDQPFEEDCLYRLDLHLSEPVNERNSIQLGVDCLWARNAEDNGKHWAGFSIIDASPQALEDIETLAAKADEQQD</sequence>
<reference evidence="3" key="1">
    <citation type="journal article" date="2019" name="Int. J. Syst. Evol. Microbiol.">
        <title>The Global Catalogue of Microorganisms (GCM) 10K type strain sequencing project: providing services to taxonomists for standard genome sequencing and annotation.</title>
        <authorList>
            <consortium name="The Broad Institute Genomics Platform"/>
            <consortium name="The Broad Institute Genome Sequencing Center for Infectious Disease"/>
            <person name="Wu L."/>
            <person name="Ma J."/>
        </authorList>
    </citation>
    <scope>NUCLEOTIDE SEQUENCE [LARGE SCALE GENOMIC DNA]</scope>
    <source>
        <strain evidence="3">KCTC 52141</strain>
    </source>
</reference>
<gene>
    <name evidence="2" type="ORF">ACFOEB_12105</name>
</gene>
<evidence type="ECO:0000313" key="3">
    <source>
        <dbReference type="Proteomes" id="UP001595548"/>
    </source>
</evidence>
<evidence type="ECO:0000256" key="1">
    <source>
        <dbReference type="SAM" id="MobiDB-lite"/>
    </source>
</evidence>
<feature type="region of interest" description="Disordered" evidence="1">
    <location>
        <begin position="1"/>
        <end position="21"/>
    </location>
</feature>
<dbReference type="Proteomes" id="UP001595548">
    <property type="component" value="Unassembled WGS sequence"/>
</dbReference>
<comment type="caution">
    <text evidence="2">The sequence shown here is derived from an EMBL/GenBank/DDBJ whole genome shotgun (WGS) entry which is preliminary data.</text>
</comment>
<protein>
    <submittedName>
        <fullName evidence="2">PilZ domain-containing protein</fullName>
    </submittedName>
</protein>
<keyword evidence="3" id="KW-1185">Reference proteome</keyword>
<name>A0ABV7HT23_9GAMM</name>
<organism evidence="2 3">
    <name type="scientific">Gilvimarinus japonicus</name>
    <dbReference type="NCBI Taxonomy" id="1796469"/>
    <lineage>
        <taxon>Bacteria</taxon>
        <taxon>Pseudomonadati</taxon>
        <taxon>Pseudomonadota</taxon>
        <taxon>Gammaproteobacteria</taxon>
        <taxon>Cellvibrionales</taxon>
        <taxon>Cellvibrionaceae</taxon>
        <taxon>Gilvimarinus</taxon>
    </lineage>
</organism>
<dbReference type="RefSeq" id="WP_382416962.1">
    <property type="nucleotide sequence ID" value="NZ_AP031500.1"/>
</dbReference>